<dbReference type="STRING" id="595528.A0A0D2WQN7"/>
<dbReference type="EMBL" id="KE346366">
    <property type="protein sequence ID" value="KJE94020.1"/>
    <property type="molecule type" value="Genomic_DNA"/>
</dbReference>
<dbReference type="GO" id="GO:0016491">
    <property type="term" value="F:oxidoreductase activity"/>
    <property type="evidence" value="ECO:0007669"/>
    <property type="project" value="InterPro"/>
</dbReference>
<evidence type="ECO:0000313" key="8">
    <source>
        <dbReference type="EMBL" id="KJE94020.1"/>
    </source>
</evidence>
<keyword evidence="3 5" id="KW-1133">Transmembrane helix</keyword>
<dbReference type="GO" id="GO:0005506">
    <property type="term" value="F:iron ion binding"/>
    <property type="evidence" value="ECO:0007669"/>
    <property type="project" value="InterPro"/>
</dbReference>
<keyword evidence="4 5" id="KW-0472">Membrane</keyword>
<evidence type="ECO:0000256" key="6">
    <source>
        <dbReference type="SAM" id="SignalP"/>
    </source>
</evidence>
<dbReference type="GO" id="GO:0008610">
    <property type="term" value="P:lipid biosynthetic process"/>
    <property type="evidence" value="ECO:0007669"/>
    <property type="project" value="InterPro"/>
</dbReference>
<evidence type="ECO:0000313" key="9">
    <source>
        <dbReference type="Proteomes" id="UP000008743"/>
    </source>
</evidence>
<reference evidence="9" key="1">
    <citation type="submission" date="2011-02" db="EMBL/GenBank/DDBJ databases">
        <title>The Genome Sequence of Capsaspora owczarzaki ATCC 30864.</title>
        <authorList>
            <person name="Russ C."/>
            <person name="Cuomo C."/>
            <person name="Burger G."/>
            <person name="Gray M.W."/>
            <person name="Holland P.W.H."/>
            <person name="King N."/>
            <person name="Lang F.B.F."/>
            <person name="Roger A.J."/>
            <person name="Ruiz-Trillo I."/>
            <person name="Young S.K."/>
            <person name="Zeng Q."/>
            <person name="Gargeya S."/>
            <person name="Alvarado L."/>
            <person name="Berlin A."/>
            <person name="Chapman S.B."/>
            <person name="Chen Z."/>
            <person name="Freedman E."/>
            <person name="Gellesch M."/>
            <person name="Goldberg J."/>
            <person name="Griggs A."/>
            <person name="Gujja S."/>
            <person name="Heilman E."/>
            <person name="Heiman D."/>
            <person name="Howarth C."/>
            <person name="Mehta T."/>
            <person name="Neiman D."/>
            <person name="Pearson M."/>
            <person name="Roberts A."/>
            <person name="Saif S."/>
            <person name="Shea T."/>
            <person name="Shenoy N."/>
            <person name="Sisk P."/>
            <person name="Stolte C."/>
            <person name="Sykes S."/>
            <person name="White J."/>
            <person name="Yandava C."/>
            <person name="Haas B."/>
            <person name="Nusbaum C."/>
            <person name="Birren B."/>
        </authorList>
    </citation>
    <scope>NUCLEOTIDE SEQUENCE</scope>
    <source>
        <strain evidence="9">ATCC 30864</strain>
    </source>
</reference>
<dbReference type="AlphaFoldDB" id="A0A0D2WQN7"/>
<dbReference type="RefSeq" id="XP_004347469.1">
    <property type="nucleotide sequence ID" value="XM_004347419.2"/>
</dbReference>
<dbReference type="GO" id="GO:0016020">
    <property type="term" value="C:membrane"/>
    <property type="evidence" value="ECO:0007669"/>
    <property type="project" value="UniProtKB-SubCell"/>
</dbReference>
<feature type="signal peptide" evidence="6">
    <location>
        <begin position="1"/>
        <end position="24"/>
    </location>
</feature>
<evidence type="ECO:0000256" key="2">
    <source>
        <dbReference type="ARBA" id="ARBA00022692"/>
    </source>
</evidence>
<sequence length="285" mass="33392">MLNQKQFILAAVNILSIWAAQSEAAHFHIKDLAKTVLHMDTLSDWTISTVLVSFGYVMSFLLTAGAFEYTNPKVKDEKRMAIIKLELQYGIGSLVWISIYATTWLFLVDAHTPYYAYFATHDYTFTWLLINVAWYLFWMDTFFYWSHRLLHMTKPINLWFLVHRHHHQFVDPTAFGQDAVHPLEALLQGPVPHFLTFVFMPMHPLTASVLGFFTSIYAIAAHDGRRFDLNDHVKHHHYKNVNFGLYWGLWDYICGTRWSKQGHPDRIKFEWNYDGLAGDKIQKAE</sequence>
<dbReference type="Pfam" id="PF04116">
    <property type="entry name" value="FA_hydroxylase"/>
    <property type="match status" value="1"/>
</dbReference>
<accession>A0A0D2WQN7</accession>
<feature type="domain" description="Fatty acid hydroxylase" evidence="7">
    <location>
        <begin position="133"/>
        <end position="256"/>
    </location>
</feature>
<keyword evidence="2 5" id="KW-0812">Transmembrane</keyword>
<proteinExistence type="predicted"/>
<evidence type="ECO:0000256" key="3">
    <source>
        <dbReference type="ARBA" id="ARBA00022989"/>
    </source>
</evidence>
<organism evidence="8 9">
    <name type="scientific">Capsaspora owczarzaki (strain ATCC 30864)</name>
    <dbReference type="NCBI Taxonomy" id="595528"/>
    <lineage>
        <taxon>Eukaryota</taxon>
        <taxon>Filasterea</taxon>
        <taxon>Capsaspora</taxon>
    </lineage>
</organism>
<dbReference type="OrthoDB" id="408954at2759"/>
<keyword evidence="9" id="KW-1185">Reference proteome</keyword>
<dbReference type="PANTHER" id="PTHR11863">
    <property type="entry name" value="STEROL DESATURASE"/>
    <property type="match status" value="1"/>
</dbReference>
<dbReference type="eggNOG" id="KOG0872">
    <property type="taxonomic scope" value="Eukaryota"/>
</dbReference>
<dbReference type="OMA" id="VNFGLYW"/>
<dbReference type="InParanoid" id="A0A0D2WQN7"/>
<evidence type="ECO:0000256" key="1">
    <source>
        <dbReference type="ARBA" id="ARBA00004370"/>
    </source>
</evidence>
<keyword evidence="6" id="KW-0732">Signal</keyword>
<dbReference type="PhylomeDB" id="A0A0D2WQN7"/>
<dbReference type="InterPro" id="IPR006694">
    <property type="entry name" value="Fatty_acid_hydroxylase"/>
</dbReference>
<feature type="chain" id="PRO_5002266509" evidence="6">
    <location>
        <begin position="25"/>
        <end position="285"/>
    </location>
</feature>
<evidence type="ECO:0000259" key="7">
    <source>
        <dbReference type="Pfam" id="PF04116"/>
    </source>
</evidence>
<gene>
    <name evidence="8" type="ORF">CAOG_004722</name>
</gene>
<dbReference type="InterPro" id="IPR050307">
    <property type="entry name" value="Sterol_Desaturase_Related"/>
</dbReference>
<name>A0A0D2WQN7_CAPO3</name>
<dbReference type="Proteomes" id="UP000008743">
    <property type="component" value="Unassembled WGS sequence"/>
</dbReference>
<protein>
    <submittedName>
        <fullName evidence="8">Sterol desaturase</fullName>
    </submittedName>
</protein>
<comment type="subcellular location">
    <subcellularLocation>
        <location evidence="1">Membrane</location>
    </subcellularLocation>
</comment>
<feature type="transmembrane region" description="Helical" evidence="5">
    <location>
        <begin position="127"/>
        <end position="145"/>
    </location>
</feature>
<evidence type="ECO:0000256" key="5">
    <source>
        <dbReference type="SAM" id="Phobius"/>
    </source>
</evidence>
<evidence type="ECO:0000256" key="4">
    <source>
        <dbReference type="ARBA" id="ARBA00023136"/>
    </source>
</evidence>
<feature type="transmembrane region" description="Helical" evidence="5">
    <location>
        <begin position="87"/>
        <end position="107"/>
    </location>
</feature>
<feature type="transmembrane region" description="Helical" evidence="5">
    <location>
        <begin position="48"/>
        <end position="67"/>
    </location>
</feature>